<dbReference type="GO" id="GO:0004890">
    <property type="term" value="F:GABA-A receptor activity"/>
    <property type="evidence" value="ECO:0007669"/>
    <property type="project" value="InterPro"/>
</dbReference>
<keyword evidence="3 18" id="KW-0812">Transmembrane</keyword>
<dbReference type="GO" id="GO:0005254">
    <property type="term" value="F:chloride channel activity"/>
    <property type="evidence" value="ECO:0007669"/>
    <property type="project" value="UniProtKB-KW"/>
</dbReference>
<keyword evidence="9" id="KW-1015">Disulfide bond</keyword>
<dbReference type="PANTHER" id="PTHR18945">
    <property type="entry name" value="NEUROTRANSMITTER GATED ION CHANNEL"/>
    <property type="match status" value="1"/>
</dbReference>
<evidence type="ECO:0000259" key="20">
    <source>
        <dbReference type="Pfam" id="PF02932"/>
    </source>
</evidence>
<evidence type="ECO:0000256" key="12">
    <source>
        <dbReference type="ARBA" id="ARBA00023180"/>
    </source>
</evidence>
<dbReference type="FunFam" id="2.70.170.10:FF:000045">
    <property type="entry name" value="Predicted protein"/>
    <property type="match status" value="1"/>
</dbReference>
<keyword evidence="1 18" id="KW-0813">Transport</keyword>
<dbReference type="InterPro" id="IPR006202">
    <property type="entry name" value="Neur_chan_lig-bd"/>
</dbReference>
<proteinExistence type="inferred from homology"/>
<evidence type="ECO:0000256" key="8">
    <source>
        <dbReference type="ARBA" id="ARBA00023136"/>
    </source>
</evidence>
<dbReference type="eggNOG" id="KOG3642">
    <property type="taxonomic scope" value="Eukaryota"/>
</dbReference>
<feature type="transmembrane region" description="Helical" evidence="18">
    <location>
        <begin position="413"/>
        <end position="431"/>
    </location>
</feature>
<evidence type="ECO:0000313" key="22">
    <source>
        <dbReference type="Proteomes" id="UP000001593"/>
    </source>
</evidence>
<comment type="subcellular location">
    <subcellularLocation>
        <location evidence="17">Postsynaptic cell membrane</location>
        <topology evidence="17">Multi-pass membrane protein</topology>
    </subcellularLocation>
</comment>
<evidence type="ECO:0000259" key="19">
    <source>
        <dbReference type="Pfam" id="PF02931"/>
    </source>
</evidence>
<keyword evidence="2" id="KW-1003">Cell membrane</keyword>
<keyword evidence="10" id="KW-0675">Receptor</keyword>
<sequence>MLLTEIAFHSYSTLTIPSLLTPRVFFHRHAQCSMEGPVLKMLFDGYDKEARPNWGGRPVEVRTDAIVEAFGNIQEANMYWTDKRLAGKLNLSITLTVSAASNACKPDPYCYNARQSNMMLEDKDVNSRLSIDPDGKIFYSRGVSIVASCEMDLHDFPLDTQNCYLKFGSYAFTDTDIFFRWNNPNKLSRVQKSDLAQFHLAGYDLITETGIYEEGNYTTVKVIFKMNRRVGYYIIQAYCPDVLIVVLSWIIFWMDVKDMGDRMALGITTILTIMFLLGAVNASMPKVSYPKALDWYLMVSFAFVFLTLIESMIVFLLTPQGESEKPKKTSCLTKRVVTMLTPVLRRRPNSHVVTTPNNHELNNISPTDAALLNPEDGGGREGPNGTKACWDDHTGHVKESKCAGYRVDQISRVLFPLAFVFYNVAYWYTYLERIPVLGESDIM</sequence>
<keyword evidence="5 18" id="KW-1133">Transmembrane helix</keyword>
<dbReference type="Pfam" id="PF02932">
    <property type="entry name" value="Neur_chan_memb"/>
    <property type="match status" value="1"/>
</dbReference>
<accession>A7RT31</accession>
<keyword evidence="7 18" id="KW-0406">Ion transport</keyword>
<evidence type="ECO:0000256" key="14">
    <source>
        <dbReference type="ARBA" id="ARBA00023257"/>
    </source>
</evidence>
<evidence type="ECO:0000256" key="13">
    <source>
        <dbReference type="ARBA" id="ARBA00023214"/>
    </source>
</evidence>
<evidence type="ECO:0000256" key="5">
    <source>
        <dbReference type="ARBA" id="ARBA00022989"/>
    </source>
</evidence>
<evidence type="ECO:0000256" key="10">
    <source>
        <dbReference type="ARBA" id="ARBA00023170"/>
    </source>
</evidence>
<keyword evidence="13" id="KW-0868">Chloride</keyword>
<dbReference type="GO" id="GO:0045211">
    <property type="term" value="C:postsynaptic membrane"/>
    <property type="evidence" value="ECO:0007669"/>
    <property type="project" value="UniProtKB-SubCell"/>
</dbReference>
<dbReference type="InterPro" id="IPR006201">
    <property type="entry name" value="Neur_channel"/>
</dbReference>
<keyword evidence="12" id="KW-0325">Glycoprotein</keyword>
<dbReference type="InterPro" id="IPR006028">
    <property type="entry name" value="GABAA/Glycine_rcpt"/>
</dbReference>
<keyword evidence="11" id="KW-0869">Chloride channel</keyword>
<gene>
    <name evidence="21" type="ORF">NEMVEDRAFT_v1g201724</name>
</gene>
<dbReference type="InterPro" id="IPR001390">
    <property type="entry name" value="GABAAa_rcpt"/>
</dbReference>
<evidence type="ECO:0000256" key="7">
    <source>
        <dbReference type="ARBA" id="ARBA00023065"/>
    </source>
</evidence>
<evidence type="ECO:0000256" key="3">
    <source>
        <dbReference type="ARBA" id="ARBA00022692"/>
    </source>
</evidence>
<dbReference type="SUPFAM" id="SSF63712">
    <property type="entry name" value="Nicotinic receptor ligand binding domain-like"/>
    <property type="match status" value="1"/>
</dbReference>
<dbReference type="FunFam" id="1.20.58.390:FF:000137">
    <property type="entry name" value="Predicted protein"/>
    <property type="match status" value="1"/>
</dbReference>
<dbReference type="PRINTS" id="PR00253">
    <property type="entry name" value="GABAARECEPTR"/>
</dbReference>
<name>A7RT31_NEMVE</name>
<feature type="domain" description="Neurotransmitter-gated ion-channel ligand-binding" evidence="19">
    <location>
        <begin position="38"/>
        <end position="229"/>
    </location>
</feature>
<evidence type="ECO:0000256" key="16">
    <source>
        <dbReference type="ARBA" id="ARBA00023303"/>
    </source>
</evidence>
<feature type="domain" description="Neurotransmitter-gated ion-channel transmembrane" evidence="20">
    <location>
        <begin position="238"/>
        <end position="338"/>
    </location>
</feature>
<dbReference type="EMBL" id="DS469536">
    <property type="protein sequence ID" value="EDO45319.1"/>
    <property type="molecule type" value="Genomic_DNA"/>
</dbReference>
<dbReference type="SUPFAM" id="SSF90112">
    <property type="entry name" value="Neurotransmitter-gated ion-channel transmembrane pore"/>
    <property type="match status" value="1"/>
</dbReference>
<evidence type="ECO:0000256" key="18">
    <source>
        <dbReference type="RuleBase" id="RU000687"/>
    </source>
</evidence>
<feature type="transmembrane region" description="Helical" evidence="18">
    <location>
        <begin position="295"/>
        <end position="318"/>
    </location>
</feature>
<organism evidence="21 22">
    <name type="scientific">Nematostella vectensis</name>
    <name type="common">Starlet sea anemone</name>
    <dbReference type="NCBI Taxonomy" id="45351"/>
    <lineage>
        <taxon>Eukaryota</taxon>
        <taxon>Metazoa</taxon>
        <taxon>Cnidaria</taxon>
        <taxon>Anthozoa</taxon>
        <taxon>Hexacorallia</taxon>
        <taxon>Actiniaria</taxon>
        <taxon>Edwardsiidae</taxon>
        <taxon>Nematostella</taxon>
    </lineage>
</organism>
<dbReference type="STRING" id="45351.A7RT31"/>
<dbReference type="HOGENOM" id="CLU_010920_1_2_1"/>
<feature type="transmembrane region" description="Helical" evidence="18">
    <location>
        <begin position="230"/>
        <end position="252"/>
    </location>
</feature>
<dbReference type="InParanoid" id="A7RT31"/>
<keyword evidence="16 18" id="KW-0407">Ion channel</keyword>
<evidence type="ECO:0000256" key="11">
    <source>
        <dbReference type="ARBA" id="ARBA00023173"/>
    </source>
</evidence>
<evidence type="ECO:0000256" key="6">
    <source>
        <dbReference type="ARBA" id="ARBA00023018"/>
    </source>
</evidence>
<dbReference type="CDD" id="cd19049">
    <property type="entry name" value="LGIC_TM_anion"/>
    <property type="match status" value="1"/>
</dbReference>
<dbReference type="OMA" id="ESKCAGY"/>
<dbReference type="GO" id="GO:0034707">
    <property type="term" value="C:chloride channel complex"/>
    <property type="evidence" value="ECO:0007669"/>
    <property type="project" value="UniProtKB-KW"/>
</dbReference>
<evidence type="ECO:0000256" key="15">
    <source>
        <dbReference type="ARBA" id="ARBA00023286"/>
    </source>
</evidence>
<dbReference type="InterPro" id="IPR036734">
    <property type="entry name" value="Neur_chan_lig-bd_sf"/>
</dbReference>
<evidence type="ECO:0000313" key="21">
    <source>
        <dbReference type="EMBL" id="EDO45319.1"/>
    </source>
</evidence>
<keyword evidence="4" id="KW-0732">Signal</keyword>
<dbReference type="GO" id="GO:1902476">
    <property type="term" value="P:chloride transmembrane transport"/>
    <property type="evidence" value="ECO:0000318"/>
    <property type="project" value="GO_Central"/>
</dbReference>
<dbReference type="Pfam" id="PF02931">
    <property type="entry name" value="Neur_chan_LBD"/>
    <property type="match status" value="1"/>
</dbReference>
<feature type="transmembrane region" description="Helical" evidence="18">
    <location>
        <begin position="264"/>
        <end position="283"/>
    </location>
</feature>
<dbReference type="InterPro" id="IPR036719">
    <property type="entry name" value="Neuro-gated_channel_TM_sf"/>
</dbReference>
<dbReference type="PROSITE" id="PS00236">
    <property type="entry name" value="NEUROTR_ION_CHANNEL"/>
    <property type="match status" value="1"/>
</dbReference>
<dbReference type="InterPro" id="IPR038050">
    <property type="entry name" value="Neuro_actylchol_rec"/>
</dbReference>
<dbReference type="PRINTS" id="PR00252">
    <property type="entry name" value="NRIONCHANNEL"/>
</dbReference>
<evidence type="ECO:0000256" key="1">
    <source>
        <dbReference type="ARBA" id="ARBA00022448"/>
    </source>
</evidence>
<protein>
    <submittedName>
        <fullName evidence="21">Uncharacterized protein</fullName>
    </submittedName>
</protein>
<keyword evidence="22" id="KW-1185">Reference proteome</keyword>
<evidence type="ECO:0000256" key="9">
    <source>
        <dbReference type="ARBA" id="ARBA00023157"/>
    </source>
</evidence>
<comment type="similarity">
    <text evidence="18">Belongs to the ligand-gated ion channel (TC 1.A.9) family.</text>
</comment>
<keyword evidence="6" id="KW-0770">Synapse</keyword>
<dbReference type="InterPro" id="IPR006029">
    <property type="entry name" value="Neurotrans-gated_channel_TM"/>
</dbReference>
<evidence type="ECO:0000256" key="2">
    <source>
        <dbReference type="ARBA" id="ARBA00022475"/>
    </source>
</evidence>
<dbReference type="Proteomes" id="UP000001593">
    <property type="component" value="Unassembled WGS sequence"/>
</dbReference>
<keyword evidence="15" id="KW-1071">Ligand-gated ion channel</keyword>
<evidence type="ECO:0000256" key="4">
    <source>
        <dbReference type="ARBA" id="ARBA00022729"/>
    </source>
</evidence>
<dbReference type="Gene3D" id="2.70.170.10">
    <property type="entry name" value="Neurotransmitter-gated ion-channel ligand-binding domain"/>
    <property type="match status" value="1"/>
</dbReference>
<dbReference type="PhylomeDB" id="A7RT31"/>
<evidence type="ECO:0000256" key="17">
    <source>
        <dbReference type="ARBA" id="ARBA00034104"/>
    </source>
</evidence>
<reference evidence="21 22" key="1">
    <citation type="journal article" date="2007" name="Science">
        <title>Sea anemone genome reveals ancestral eumetazoan gene repertoire and genomic organization.</title>
        <authorList>
            <person name="Putnam N.H."/>
            <person name="Srivastava M."/>
            <person name="Hellsten U."/>
            <person name="Dirks B."/>
            <person name="Chapman J."/>
            <person name="Salamov A."/>
            <person name="Terry A."/>
            <person name="Shapiro H."/>
            <person name="Lindquist E."/>
            <person name="Kapitonov V.V."/>
            <person name="Jurka J."/>
            <person name="Genikhovich G."/>
            <person name="Grigoriev I.V."/>
            <person name="Lucas S.M."/>
            <person name="Steele R.E."/>
            <person name="Finnerty J.R."/>
            <person name="Technau U."/>
            <person name="Martindale M.Q."/>
            <person name="Rokhsar D.S."/>
        </authorList>
    </citation>
    <scope>NUCLEOTIDE SEQUENCE [LARGE SCALE GENOMIC DNA]</scope>
    <source>
        <strain evidence="22">CH2 X CH6</strain>
    </source>
</reference>
<dbReference type="AlphaFoldDB" id="A7RT31"/>
<keyword evidence="8 18" id="KW-0472">Membrane</keyword>
<dbReference type="PRINTS" id="PR01079">
    <property type="entry name" value="GABAARALPHA"/>
</dbReference>
<dbReference type="InterPro" id="IPR018000">
    <property type="entry name" value="Neurotransmitter_ion_chnl_CS"/>
</dbReference>
<dbReference type="Gene3D" id="1.20.58.390">
    <property type="entry name" value="Neurotransmitter-gated ion-channel transmembrane domain"/>
    <property type="match status" value="1"/>
</dbReference>
<keyword evidence="14" id="KW-0628">Postsynaptic cell membrane</keyword>
<dbReference type="GO" id="GO:0005231">
    <property type="term" value="F:excitatory extracellular ligand-gated monoatomic ion channel activity"/>
    <property type="evidence" value="ECO:0000318"/>
    <property type="project" value="GO_Central"/>
</dbReference>